<dbReference type="Pfam" id="PF23282">
    <property type="entry name" value="WHD_ROQ1"/>
    <property type="match status" value="1"/>
</dbReference>
<keyword evidence="10" id="KW-1185">Reference proteome</keyword>
<dbReference type="GO" id="GO:0061809">
    <property type="term" value="F:NAD+ nucleosidase activity, cyclic ADP-ribose generating"/>
    <property type="evidence" value="ECO:0007669"/>
    <property type="project" value="UniProtKB-EC"/>
</dbReference>
<organism evidence="9 10">
    <name type="scientific">Brassica oleracea var. oleracea</name>
    <dbReference type="NCBI Taxonomy" id="109376"/>
    <lineage>
        <taxon>Eukaryota</taxon>
        <taxon>Viridiplantae</taxon>
        <taxon>Streptophyta</taxon>
        <taxon>Embryophyta</taxon>
        <taxon>Tracheophyta</taxon>
        <taxon>Spermatophyta</taxon>
        <taxon>Magnoliopsida</taxon>
        <taxon>eudicotyledons</taxon>
        <taxon>Gunneridae</taxon>
        <taxon>Pentapetalae</taxon>
        <taxon>rosids</taxon>
        <taxon>malvids</taxon>
        <taxon>Brassicales</taxon>
        <taxon>Brassicaceae</taxon>
        <taxon>Brassiceae</taxon>
        <taxon>Brassica</taxon>
    </lineage>
</organism>
<evidence type="ECO:0000256" key="6">
    <source>
        <dbReference type="ARBA" id="ARBA00023027"/>
    </source>
</evidence>
<dbReference type="STRING" id="109376.A0A0D3EG98"/>
<dbReference type="GO" id="GO:0007165">
    <property type="term" value="P:signal transduction"/>
    <property type="evidence" value="ECO:0007669"/>
    <property type="project" value="InterPro"/>
</dbReference>
<dbReference type="GO" id="GO:0043531">
    <property type="term" value="F:ADP binding"/>
    <property type="evidence" value="ECO:0007669"/>
    <property type="project" value="InterPro"/>
</dbReference>
<dbReference type="PROSITE" id="PS50104">
    <property type="entry name" value="TIR"/>
    <property type="match status" value="1"/>
</dbReference>
<dbReference type="InterPro" id="IPR002182">
    <property type="entry name" value="NB-ARC"/>
</dbReference>
<dbReference type="SUPFAM" id="SSF46785">
    <property type="entry name" value="Winged helix' DNA-binding domain"/>
    <property type="match status" value="1"/>
</dbReference>
<evidence type="ECO:0000256" key="1">
    <source>
        <dbReference type="ARBA" id="ARBA00011982"/>
    </source>
</evidence>
<dbReference type="Gene3D" id="3.40.50.10140">
    <property type="entry name" value="Toll/interleukin-1 receptor homology (TIR) domain"/>
    <property type="match status" value="1"/>
</dbReference>
<evidence type="ECO:0000259" key="8">
    <source>
        <dbReference type="PROSITE" id="PS50104"/>
    </source>
</evidence>
<dbReference type="InterPro" id="IPR032675">
    <property type="entry name" value="LRR_dom_sf"/>
</dbReference>
<keyword evidence="6" id="KW-0520">NAD</keyword>
<dbReference type="HOGENOM" id="CLU_001561_0_1_1"/>
<name>A0A0D3EG98_BRAOL</name>
<dbReference type="GO" id="GO:0006952">
    <property type="term" value="P:defense response"/>
    <property type="evidence" value="ECO:0007669"/>
    <property type="project" value="UniProtKB-KW"/>
</dbReference>
<evidence type="ECO:0000256" key="7">
    <source>
        <dbReference type="ARBA" id="ARBA00047304"/>
    </source>
</evidence>
<dbReference type="PANTHER" id="PTHR11017:SF429">
    <property type="entry name" value="ADP-RIBOSYL CYCLASE_CYCLIC ADP-RIBOSE HYDROLASE"/>
    <property type="match status" value="1"/>
</dbReference>
<keyword evidence="4" id="KW-0378">Hydrolase</keyword>
<dbReference type="InterPro" id="IPR027417">
    <property type="entry name" value="P-loop_NTPase"/>
</dbReference>
<dbReference type="Pfam" id="PF00931">
    <property type="entry name" value="NB-ARC"/>
    <property type="match status" value="1"/>
</dbReference>
<dbReference type="eggNOG" id="ENOG502QWPX">
    <property type="taxonomic scope" value="Eukaryota"/>
</dbReference>
<keyword evidence="2" id="KW-0433">Leucine-rich repeat</keyword>
<dbReference type="SUPFAM" id="SSF52058">
    <property type="entry name" value="L domain-like"/>
    <property type="match status" value="2"/>
</dbReference>
<keyword evidence="5" id="KW-0611">Plant defense</keyword>
<dbReference type="SMART" id="SM00255">
    <property type="entry name" value="TIR"/>
    <property type="match status" value="1"/>
</dbReference>
<evidence type="ECO:0000256" key="3">
    <source>
        <dbReference type="ARBA" id="ARBA00022737"/>
    </source>
</evidence>
<dbReference type="SUPFAM" id="SSF52540">
    <property type="entry name" value="P-loop containing nucleoside triphosphate hydrolases"/>
    <property type="match status" value="1"/>
</dbReference>
<dbReference type="Gramene" id="Bo9g171440.1">
    <property type="protein sequence ID" value="Bo9g171440.1"/>
    <property type="gene ID" value="Bo9g171440"/>
</dbReference>
<dbReference type="InterPro" id="IPR036390">
    <property type="entry name" value="WH_DNA-bd_sf"/>
</dbReference>
<feature type="domain" description="TIR" evidence="8">
    <location>
        <begin position="50"/>
        <end position="214"/>
    </location>
</feature>
<dbReference type="EC" id="3.2.2.6" evidence="1"/>
<evidence type="ECO:0000256" key="5">
    <source>
        <dbReference type="ARBA" id="ARBA00022821"/>
    </source>
</evidence>
<proteinExistence type="predicted"/>
<dbReference type="Proteomes" id="UP000032141">
    <property type="component" value="Chromosome C9"/>
</dbReference>
<accession>A0A0D3EG98</accession>
<dbReference type="FunFam" id="3.80.10.10:FF:000845">
    <property type="entry name" value="Disease resistance protein (TIR-NBS-LRR class)"/>
    <property type="match status" value="1"/>
</dbReference>
<evidence type="ECO:0000313" key="10">
    <source>
        <dbReference type="Proteomes" id="UP000032141"/>
    </source>
</evidence>
<dbReference type="InterPro" id="IPR035897">
    <property type="entry name" value="Toll_tir_struct_dom_sf"/>
</dbReference>
<reference evidence="9 10" key="1">
    <citation type="journal article" date="2014" name="Genome Biol.">
        <title>Transcriptome and methylome profiling reveals relics of genome dominance in the mesopolyploid Brassica oleracea.</title>
        <authorList>
            <person name="Parkin I.A."/>
            <person name="Koh C."/>
            <person name="Tang H."/>
            <person name="Robinson S.J."/>
            <person name="Kagale S."/>
            <person name="Clarke W.E."/>
            <person name="Town C.D."/>
            <person name="Nixon J."/>
            <person name="Krishnakumar V."/>
            <person name="Bidwell S.L."/>
            <person name="Denoeud F."/>
            <person name="Belcram H."/>
            <person name="Links M.G."/>
            <person name="Just J."/>
            <person name="Clarke C."/>
            <person name="Bender T."/>
            <person name="Huebert T."/>
            <person name="Mason A.S."/>
            <person name="Pires J.C."/>
            <person name="Barker G."/>
            <person name="Moore J."/>
            <person name="Walley P.G."/>
            <person name="Manoli S."/>
            <person name="Batley J."/>
            <person name="Edwards D."/>
            <person name="Nelson M.N."/>
            <person name="Wang X."/>
            <person name="Paterson A.H."/>
            <person name="King G."/>
            <person name="Bancroft I."/>
            <person name="Chalhoub B."/>
            <person name="Sharpe A.G."/>
        </authorList>
    </citation>
    <scope>NUCLEOTIDE SEQUENCE</scope>
    <source>
        <strain evidence="9 10">cv. TO1000</strain>
    </source>
</reference>
<protein>
    <recommendedName>
        <fullName evidence="1">ADP-ribosyl cyclase/cyclic ADP-ribose hydrolase</fullName>
        <ecNumber evidence="1">3.2.2.6</ecNumber>
    </recommendedName>
</protein>
<dbReference type="InterPro" id="IPR044974">
    <property type="entry name" value="Disease_R_plants"/>
</dbReference>
<sequence>MDSSFFLTTVAAAVGVFTLLRKLRIHKDNVEKDCSSSSSVLPPSSPSRIWTHHVFPSFRGEDVRRDFLSHIQMEFQRKGITPFVDNEIKRGESIGPELIKAIRGSKIAIILISRNYASSKWCLDELVEIMKCREELGQTAMAIFYKVDPSDVKKLTGDFGKVFRRTCAGKTKEDIGRWREALAKVATIAGYHSSNWDNEAAMIEKIATDISNMLNNFTPSSDFEELVGMRAHLEKMEPLLCLDSDEVRMIGIWGPPGIGKTTIARVAYNQLSNSFQLSVFMDNIKANCSRPCSDDYSAKLQLQQQFMSQITNHKDMVVSHLGVASNRLKDKKVLVVLDGVDQSVQLDAMAKETWCKSGQGLYQDWRLALALIFKACYDALDDEDKDLFLHIACFFSLEKIHKVEEHLTKKFLEVRQRLNVLAEKSLVSIDSGYITMHSLLEKLGREIVCRQSIHEPGHRQFLYNKREICEVLIGDETGSKSVIGIQFDRNGIEEKLDISEKAFEGMSNLEFLKVYGYHDTMQLNRSLNYLSHKLRLLHWSHFPMTCFPCTVNLKFLVELIMDHSKLENLWEGKKLLPSLKWMDLSYSVNLKELPDLSTATNLEKLYLNDCSSLVKLPCTNGYTNNLEKLDLRNCSSLIELPWSFGNSTKLEKLYLGGCSSLLELPSFTGNAIKLQSLDLGVSNLLELPSSIGNATNLVDLDLSNCSNLVELPLFIGNLKKLQGLRLEGCSKLEVIPTNINLESLDILNLRNCSMLKSFPQISTNIRHLDLTGTAIEDVSPSIRSWPRLDRLLMTYFENLKELPHALERITSLHLNTEIQEFPPCVKKISSLHEIFLRGCRKLVSIPTIWDSISYMDATDCESLEILECSFRNPSVWLNFANCFKLNQEARDLVIQTSIDAVLPGGKVPAYFTHRATGAGPLTIKLNERPLPISMSFKACILLVSNGDHAACYTDEWTDVTVMYNNESYMLYPPLAEHLYTFQVEAEVTSSQLLFEFKLKSNNVWKIGECGIVQHLEVPS</sequence>
<dbReference type="FunFam" id="3.40.50.300:FF:001002">
    <property type="entry name" value="Disease resistance protein (TIR-NBS-LRR class)"/>
    <property type="match status" value="1"/>
</dbReference>
<evidence type="ECO:0000313" key="9">
    <source>
        <dbReference type="EnsemblPlants" id="Bo9g171440.1"/>
    </source>
</evidence>
<comment type="catalytic activity">
    <reaction evidence="7">
        <text>NAD(+) + H2O = ADP-D-ribose + nicotinamide + H(+)</text>
        <dbReference type="Rhea" id="RHEA:16301"/>
        <dbReference type="ChEBI" id="CHEBI:15377"/>
        <dbReference type="ChEBI" id="CHEBI:15378"/>
        <dbReference type="ChEBI" id="CHEBI:17154"/>
        <dbReference type="ChEBI" id="CHEBI:57540"/>
        <dbReference type="ChEBI" id="CHEBI:57967"/>
        <dbReference type="EC" id="3.2.2.6"/>
    </reaction>
    <physiologicalReaction direction="left-to-right" evidence="7">
        <dbReference type="Rhea" id="RHEA:16302"/>
    </physiologicalReaction>
</comment>
<dbReference type="InterPro" id="IPR000157">
    <property type="entry name" value="TIR_dom"/>
</dbReference>
<dbReference type="Pfam" id="PF07725">
    <property type="entry name" value="LRR_3"/>
    <property type="match status" value="1"/>
</dbReference>
<dbReference type="PANTHER" id="PTHR11017">
    <property type="entry name" value="LEUCINE-RICH REPEAT-CONTAINING PROTEIN"/>
    <property type="match status" value="1"/>
</dbReference>
<dbReference type="OMA" id="YNKREIC"/>
<dbReference type="Pfam" id="PF20160">
    <property type="entry name" value="C-JID"/>
    <property type="match status" value="1"/>
</dbReference>
<dbReference type="Pfam" id="PF01582">
    <property type="entry name" value="TIR"/>
    <property type="match status" value="1"/>
</dbReference>
<keyword evidence="3" id="KW-0677">Repeat</keyword>
<dbReference type="PRINTS" id="PR00364">
    <property type="entry name" value="DISEASERSIST"/>
</dbReference>
<dbReference type="AlphaFoldDB" id="A0A0D3EG98"/>
<dbReference type="Gene3D" id="3.80.10.10">
    <property type="entry name" value="Ribonuclease Inhibitor"/>
    <property type="match status" value="2"/>
</dbReference>
<dbReference type="InterPro" id="IPR058192">
    <property type="entry name" value="WHD_ROQ1-like"/>
</dbReference>
<dbReference type="FunFam" id="3.40.50.10140:FF:000007">
    <property type="entry name" value="Disease resistance protein (TIR-NBS-LRR class)"/>
    <property type="match status" value="1"/>
</dbReference>
<dbReference type="EnsemblPlants" id="Bo9g171440.1">
    <property type="protein sequence ID" value="Bo9g171440.1"/>
    <property type="gene ID" value="Bo9g171440"/>
</dbReference>
<dbReference type="InterPro" id="IPR045344">
    <property type="entry name" value="C-JID"/>
</dbReference>
<dbReference type="SUPFAM" id="SSF52200">
    <property type="entry name" value="Toll/Interleukin receptor TIR domain"/>
    <property type="match status" value="1"/>
</dbReference>
<evidence type="ECO:0000256" key="2">
    <source>
        <dbReference type="ARBA" id="ARBA00022614"/>
    </source>
</evidence>
<reference evidence="9" key="2">
    <citation type="submission" date="2015-03" db="UniProtKB">
        <authorList>
            <consortium name="EnsemblPlants"/>
        </authorList>
    </citation>
    <scope>IDENTIFICATION</scope>
</reference>
<evidence type="ECO:0000256" key="4">
    <source>
        <dbReference type="ARBA" id="ARBA00022801"/>
    </source>
</evidence>
<dbReference type="Gene3D" id="3.40.50.300">
    <property type="entry name" value="P-loop containing nucleotide triphosphate hydrolases"/>
    <property type="match status" value="1"/>
</dbReference>
<dbReference type="InterPro" id="IPR011713">
    <property type="entry name" value="Leu-rich_rpt_3"/>
</dbReference>